<dbReference type="Proteomes" id="UP000265419">
    <property type="component" value="Unassembled WGS sequence"/>
</dbReference>
<dbReference type="InterPro" id="IPR013538">
    <property type="entry name" value="ASHA1/2-like_C"/>
</dbReference>
<reference evidence="3 4" key="1">
    <citation type="submission" date="2018-07" db="EMBL/GenBank/DDBJ databases">
        <title>Arthrobacter sp. nov., isolated from raw cow's milk with high bacterial count.</title>
        <authorList>
            <person name="Hahne J."/>
            <person name="Isele D."/>
            <person name="Lipski A."/>
        </authorList>
    </citation>
    <scope>NUCLEOTIDE SEQUENCE [LARGE SCALE GENOMIC DNA]</scope>
    <source>
        <strain evidence="3 4">JZ R-35</strain>
    </source>
</reference>
<proteinExistence type="inferred from homology"/>
<dbReference type="RefSeq" id="WP_119425748.1">
    <property type="nucleotide sequence ID" value="NZ_QQXK01000034.1"/>
</dbReference>
<evidence type="ECO:0000313" key="4">
    <source>
        <dbReference type="Proteomes" id="UP000265419"/>
    </source>
</evidence>
<comment type="similarity">
    <text evidence="1">Belongs to the AHA1 family.</text>
</comment>
<dbReference type="EMBL" id="QQXK01000034">
    <property type="protein sequence ID" value="RII41192.1"/>
    <property type="molecule type" value="Genomic_DNA"/>
</dbReference>
<comment type="caution">
    <text evidence="3">The sequence shown here is derived from an EMBL/GenBank/DDBJ whole genome shotgun (WGS) entry which is preliminary data.</text>
</comment>
<dbReference type="Pfam" id="PF08327">
    <property type="entry name" value="AHSA1"/>
    <property type="match status" value="1"/>
</dbReference>
<dbReference type="AlphaFoldDB" id="A0A399JAZ5"/>
<gene>
    <name evidence="3" type="ORF">DWB68_14060</name>
</gene>
<keyword evidence="4" id="KW-1185">Reference proteome</keyword>
<accession>A0A399JAZ5</accession>
<evidence type="ECO:0000313" key="3">
    <source>
        <dbReference type="EMBL" id="RII41192.1"/>
    </source>
</evidence>
<evidence type="ECO:0000259" key="2">
    <source>
        <dbReference type="Pfam" id="PF08327"/>
    </source>
</evidence>
<protein>
    <recommendedName>
        <fullName evidence="2">Activator of Hsp90 ATPase homologue 1/2-like C-terminal domain-containing protein</fullName>
    </recommendedName>
</protein>
<name>A0A399JAZ5_9MICC</name>
<dbReference type="SUPFAM" id="SSF55961">
    <property type="entry name" value="Bet v1-like"/>
    <property type="match status" value="1"/>
</dbReference>
<feature type="domain" description="Activator of Hsp90 ATPase homologue 1/2-like C-terminal" evidence="2">
    <location>
        <begin position="20"/>
        <end position="150"/>
    </location>
</feature>
<evidence type="ECO:0000256" key="1">
    <source>
        <dbReference type="ARBA" id="ARBA00006817"/>
    </source>
</evidence>
<sequence>MSVTHRRLSEQTTEHSRAFDAPAGLLQRAHVDPELFARWMGPAGTTLSFERFEPVTGGAFRYTVRAGAGAWTFNGAYHLVSADRIVHTWQFEGEPGISLEDVRFEALPGNRSRLVVTSTHADASMAQELEEHEMADEELAANLGRLAALVATLA</sequence>
<dbReference type="Gene3D" id="3.30.530.20">
    <property type="match status" value="1"/>
</dbReference>
<organism evidence="3 4">
    <name type="scientific">Galactobacter valiniphilus</name>
    <dbReference type="NCBI Taxonomy" id="2676122"/>
    <lineage>
        <taxon>Bacteria</taxon>
        <taxon>Bacillati</taxon>
        <taxon>Actinomycetota</taxon>
        <taxon>Actinomycetes</taxon>
        <taxon>Micrococcales</taxon>
        <taxon>Micrococcaceae</taxon>
        <taxon>Galactobacter</taxon>
    </lineage>
</organism>
<dbReference type="InterPro" id="IPR023393">
    <property type="entry name" value="START-like_dom_sf"/>
</dbReference>